<comment type="caution">
    <text evidence="5">The sequence shown here is derived from an EMBL/GenBank/DDBJ whole genome shotgun (WGS) entry which is preliminary data.</text>
</comment>
<name>A0A4Q7J5Y6_9PSEU</name>
<dbReference type="PANTHER" id="PTHR11010:SF38">
    <property type="entry name" value="LYSOSOMAL PRO-X CARBOXYPEPTIDASE"/>
    <property type="match status" value="1"/>
</dbReference>
<dbReference type="InterPro" id="IPR029058">
    <property type="entry name" value="AB_hydrolase_fold"/>
</dbReference>
<accession>A0A4Q7J5Y6</accession>
<gene>
    <name evidence="5" type="ORF">EWH70_15005</name>
</gene>
<keyword evidence="1" id="KW-0645">Protease</keyword>
<feature type="chain" id="PRO_5020408126" evidence="4">
    <location>
        <begin position="30"/>
        <end position="464"/>
    </location>
</feature>
<keyword evidence="6" id="KW-1185">Reference proteome</keyword>
<organism evidence="5 6">
    <name type="scientific">Amycolatopsis suaedae</name>
    <dbReference type="NCBI Taxonomy" id="2510978"/>
    <lineage>
        <taxon>Bacteria</taxon>
        <taxon>Bacillati</taxon>
        <taxon>Actinomycetota</taxon>
        <taxon>Actinomycetes</taxon>
        <taxon>Pseudonocardiales</taxon>
        <taxon>Pseudonocardiaceae</taxon>
        <taxon>Amycolatopsis</taxon>
    </lineage>
</organism>
<dbReference type="OrthoDB" id="3979391at2"/>
<evidence type="ECO:0000313" key="5">
    <source>
        <dbReference type="EMBL" id="RZQ63001.1"/>
    </source>
</evidence>
<dbReference type="InterPro" id="IPR008761">
    <property type="entry name" value="Peptidase_S37"/>
</dbReference>
<keyword evidence="5" id="KW-0031">Aminopeptidase</keyword>
<reference evidence="5 6" key="1">
    <citation type="submission" date="2019-02" db="EMBL/GenBank/DDBJ databases">
        <title>Draft genome sequence of Amycolatopsis sp. 8-3EHSu isolated from roots of Suaeda maritima.</title>
        <authorList>
            <person name="Duangmal K."/>
            <person name="Chantavorakit T."/>
        </authorList>
    </citation>
    <scope>NUCLEOTIDE SEQUENCE [LARGE SCALE GENOMIC DNA]</scope>
    <source>
        <strain evidence="5 6">8-3EHSu</strain>
    </source>
</reference>
<dbReference type="GO" id="GO:0004177">
    <property type="term" value="F:aminopeptidase activity"/>
    <property type="evidence" value="ECO:0007669"/>
    <property type="project" value="UniProtKB-KW"/>
</dbReference>
<dbReference type="RefSeq" id="WP_130476005.1">
    <property type="nucleotide sequence ID" value="NZ_SFCC01000007.1"/>
</dbReference>
<dbReference type="Pfam" id="PF05576">
    <property type="entry name" value="Peptidase_S37"/>
    <property type="match status" value="1"/>
</dbReference>
<dbReference type="AlphaFoldDB" id="A0A4Q7J5Y6"/>
<protein>
    <submittedName>
        <fullName evidence="5">Aminopeptidase</fullName>
    </submittedName>
</protein>
<dbReference type="SUPFAM" id="SSF53474">
    <property type="entry name" value="alpha/beta-Hydrolases"/>
    <property type="match status" value="1"/>
</dbReference>
<keyword evidence="2 4" id="KW-0732">Signal</keyword>
<dbReference type="GO" id="GO:0008239">
    <property type="term" value="F:dipeptidyl-peptidase activity"/>
    <property type="evidence" value="ECO:0007669"/>
    <property type="project" value="TreeGrafter"/>
</dbReference>
<evidence type="ECO:0000313" key="6">
    <source>
        <dbReference type="Proteomes" id="UP000292003"/>
    </source>
</evidence>
<evidence type="ECO:0000256" key="3">
    <source>
        <dbReference type="ARBA" id="ARBA00022801"/>
    </source>
</evidence>
<evidence type="ECO:0000256" key="2">
    <source>
        <dbReference type="ARBA" id="ARBA00022729"/>
    </source>
</evidence>
<dbReference type="GO" id="GO:0006508">
    <property type="term" value="P:proteolysis"/>
    <property type="evidence" value="ECO:0007669"/>
    <property type="project" value="UniProtKB-KW"/>
</dbReference>
<dbReference type="EMBL" id="SFCC01000007">
    <property type="protein sequence ID" value="RZQ63001.1"/>
    <property type="molecule type" value="Genomic_DNA"/>
</dbReference>
<proteinExistence type="predicted"/>
<sequence length="464" mass="51093">MVNSVLRRAGVVLGAAVAAVTVVSPPAVAGDDIADALRRVPGLTVVSEQPGPEGHRFFTLTFTQPADHTRPGAGTFQQRLTLLHRDVSAPTVSYTSGYNVSTAPSRSEPTQLVGGNQLSMEYRYFAPSRPEQVNWPRQLTIWQAATDQHRVVRAFKSIYRGAWLATGGSKGGMTATYFRRFYPDDVAGTIAYVAPNDVWNNVDRYNRFLDGVGDPACREKLHAVRRAALQRRDELGVLLAEEARAKGYTFEIMGSADRALETAVVDSYFTFWQYSTSADCGIVPPPDAPATELYAYFDKVESLATFADQQLEQYVPYYYQAATQIGWAEPYEHGLRGLLRYPGSMAAPSFVPRSVPVPRYDHLAMPDVDLWVRTRGERLMFVNGENDPWTVEPFRLGFGSRDSYVYEVPGGNHGSKIAQLPAAEAAAATATVRRWAGLPATAEPAAPLVAGFDEDPLRARRLHP</sequence>
<feature type="signal peptide" evidence="4">
    <location>
        <begin position="1"/>
        <end position="29"/>
    </location>
</feature>
<dbReference type="Gene3D" id="3.40.50.1820">
    <property type="entry name" value="alpha/beta hydrolase"/>
    <property type="match status" value="1"/>
</dbReference>
<dbReference type="Proteomes" id="UP000292003">
    <property type="component" value="Unassembled WGS sequence"/>
</dbReference>
<evidence type="ECO:0000256" key="1">
    <source>
        <dbReference type="ARBA" id="ARBA00022670"/>
    </source>
</evidence>
<dbReference type="PANTHER" id="PTHR11010">
    <property type="entry name" value="PROTEASE S28 PRO-X CARBOXYPEPTIDASE-RELATED"/>
    <property type="match status" value="1"/>
</dbReference>
<keyword evidence="3" id="KW-0378">Hydrolase</keyword>
<evidence type="ECO:0000256" key="4">
    <source>
        <dbReference type="SAM" id="SignalP"/>
    </source>
</evidence>